<feature type="signal peptide" evidence="2">
    <location>
        <begin position="1"/>
        <end position="32"/>
    </location>
</feature>
<dbReference type="EMBL" id="CP012670">
    <property type="protein sequence ID" value="AUX20311.1"/>
    <property type="molecule type" value="Genomic_DNA"/>
</dbReference>
<sequence>MVSLSFLRLKRGLILITGALALSSCMAPGVDADDAQEPAALGERDAAEPPEPGEGAELVDSSSQAAAGKAPFELSDALLPFDMPARAELASSGYKVFAHWHNFPIRQFSRSGGTARDYYVGWLQPTGQYEGIGGWLRDRPIPILPVPPSEASYLRSDMKTDIQTAAAVGVDGFLINFWFPPTDSRWAWLTNMFAAADEFNAENPAAPFHVIPNVDSHILSGNSGKDEPRTRADHIARLKNHASWMKMGGKYLIGSFRPEALPASWYAEFFDQLRTVHGMDAVLWGTLLSPTEANRNALKPFMAGAAFSRWDNLPYNANFSSSLSTLKAWGEQNGVPYAPPVSHTDHRPTSGWALETAGFQTQYKSWKAAIDSGVKMVQILTWNDHYEGHALRPNSAMQYAAYDMTAYYTTWFKTRRQPTIVRDVLYYAHRMHLSSAQPDLTKQDKVFTSKNNVPFLDRVFALGMLKEGGRLQIRSGGADHAKDVGAGMQFFDAPLRVNDRPKLQLLRNGATVIDLTSAFPTRSSIVWQDLMYRAGSSSRPVVVGVQDDLPQDRLP</sequence>
<organism evidence="3 4">
    <name type="scientific">Sorangium cellulosum</name>
    <name type="common">Polyangium cellulosum</name>
    <dbReference type="NCBI Taxonomy" id="56"/>
    <lineage>
        <taxon>Bacteria</taxon>
        <taxon>Pseudomonadati</taxon>
        <taxon>Myxococcota</taxon>
        <taxon>Polyangia</taxon>
        <taxon>Polyangiales</taxon>
        <taxon>Polyangiaceae</taxon>
        <taxon>Sorangium</taxon>
    </lineage>
</organism>
<feature type="chain" id="PRO_5020664640" description="Glycosyl hydrolase family 71" evidence="2">
    <location>
        <begin position="33"/>
        <end position="555"/>
    </location>
</feature>
<dbReference type="AlphaFoldDB" id="A0A4P2PUY0"/>
<evidence type="ECO:0000313" key="3">
    <source>
        <dbReference type="EMBL" id="AUX20311.1"/>
    </source>
</evidence>
<evidence type="ECO:0000256" key="2">
    <source>
        <dbReference type="SAM" id="SignalP"/>
    </source>
</evidence>
<dbReference type="Proteomes" id="UP000295781">
    <property type="component" value="Chromosome"/>
</dbReference>
<evidence type="ECO:0008006" key="5">
    <source>
        <dbReference type="Google" id="ProtNLM"/>
    </source>
</evidence>
<name>A0A4P2PUY0_SORCE</name>
<protein>
    <recommendedName>
        <fullName evidence="5">Glycosyl hydrolase family 71</fullName>
    </recommendedName>
</protein>
<dbReference type="Pfam" id="PF03659">
    <property type="entry name" value="Glyco_hydro_71"/>
    <property type="match status" value="1"/>
</dbReference>
<keyword evidence="2" id="KW-0732">Signal</keyword>
<dbReference type="GO" id="GO:0051118">
    <property type="term" value="F:glucan endo-1,3-alpha-glucosidase activity"/>
    <property type="evidence" value="ECO:0007669"/>
    <property type="project" value="InterPro"/>
</dbReference>
<feature type="region of interest" description="Disordered" evidence="1">
    <location>
        <begin position="42"/>
        <end position="62"/>
    </location>
</feature>
<accession>A0A4P2PUY0</accession>
<reference evidence="3 4" key="1">
    <citation type="submission" date="2015-09" db="EMBL/GenBank/DDBJ databases">
        <title>Sorangium comparison.</title>
        <authorList>
            <person name="Zaburannyi N."/>
            <person name="Bunk B."/>
            <person name="Overmann J."/>
            <person name="Mueller R."/>
        </authorList>
    </citation>
    <scope>NUCLEOTIDE SEQUENCE [LARGE SCALE GENOMIC DNA]</scope>
    <source>
        <strain evidence="3 4">So ceGT47</strain>
    </source>
</reference>
<proteinExistence type="predicted"/>
<dbReference type="Gene3D" id="3.20.20.80">
    <property type="entry name" value="Glycosidases"/>
    <property type="match status" value="1"/>
</dbReference>
<dbReference type="InterPro" id="IPR005197">
    <property type="entry name" value="Glyco_hydro_71"/>
</dbReference>
<gene>
    <name evidence="3" type="ORF">SOCEGT47_007790</name>
</gene>
<evidence type="ECO:0000256" key="1">
    <source>
        <dbReference type="SAM" id="MobiDB-lite"/>
    </source>
</evidence>
<evidence type="ECO:0000313" key="4">
    <source>
        <dbReference type="Proteomes" id="UP000295781"/>
    </source>
</evidence>